<dbReference type="EMBL" id="PKPP01000014">
    <property type="protein sequence ID" value="PWA99564.1"/>
    <property type="molecule type" value="Genomic_DNA"/>
</dbReference>
<dbReference type="GO" id="GO:0019005">
    <property type="term" value="C:SCF ubiquitin ligase complex"/>
    <property type="evidence" value="ECO:0007669"/>
    <property type="project" value="TreeGrafter"/>
</dbReference>
<dbReference type="PANTHER" id="PTHR16134">
    <property type="entry name" value="F-BOX/TPR REPEAT PROTEIN POF3"/>
    <property type="match status" value="1"/>
</dbReference>
<sequence length="485" mass="54988">MDKHPHESIDTVFDCVIPYIHNGDDRNVVSLVCRRWYELDCMARKHLTVHVFYSLEPSHVAQRFPYLESLTLKGFPREFQNLQYIDLKPWIKEIVSSFKCLKALDIRRVLVHDSDLELLARSRGKDLRVLKINNCKYRGKINNCKYRGNGFMHIGRHCNNLRTLCLEDDTKNLKIWKSLHELALNNTHIESVKFSSPISEYGVKVLKLLAKSCSQSLVSLKMGECYLSHLRGVFKHAVNLKDFACCELQKVGQEGEYVGFSFPPNMRCICINSIDKIGLPFVLSLSNQLRELNLKHLNEDNQCSLIRNCPNLEALYINDMFGDNVLQVIGQSCKKLRKLKTDGLAVTHMGLTDLAQGCLELECLHINSSKHISNESFVCIGSHLKNLVDFHITLHYSASVLGSGIGAMLIGCSKLKRLRINPCGGQLTNVSLSYIGKYGHNLRYLSLGYTREFEAGLVELSKGCPKLRKLEIKNCASSKQALSLL</sequence>
<protein>
    <recommendedName>
        <fullName evidence="1">COI1 F-box domain-containing protein</fullName>
    </recommendedName>
</protein>
<comment type="caution">
    <text evidence="2">The sequence shown here is derived from an EMBL/GenBank/DDBJ whole genome shotgun (WGS) entry which is preliminary data.</text>
</comment>
<dbReference type="Pfam" id="PF18511">
    <property type="entry name" value="F-box_5"/>
    <property type="match status" value="1"/>
</dbReference>
<dbReference type="InterPro" id="IPR041567">
    <property type="entry name" value="COI1_F-box"/>
</dbReference>
<evidence type="ECO:0000313" key="2">
    <source>
        <dbReference type="EMBL" id="PWA99564.1"/>
    </source>
</evidence>
<dbReference type="AlphaFoldDB" id="A0A2U1QNH7"/>
<dbReference type="SUPFAM" id="SSF52047">
    <property type="entry name" value="RNI-like"/>
    <property type="match status" value="2"/>
</dbReference>
<dbReference type="SMART" id="SM00367">
    <property type="entry name" value="LRR_CC"/>
    <property type="match status" value="4"/>
</dbReference>
<dbReference type="OrthoDB" id="550575at2759"/>
<organism evidence="2 3">
    <name type="scientific">Artemisia annua</name>
    <name type="common">Sweet wormwood</name>
    <dbReference type="NCBI Taxonomy" id="35608"/>
    <lineage>
        <taxon>Eukaryota</taxon>
        <taxon>Viridiplantae</taxon>
        <taxon>Streptophyta</taxon>
        <taxon>Embryophyta</taxon>
        <taxon>Tracheophyta</taxon>
        <taxon>Spermatophyta</taxon>
        <taxon>Magnoliopsida</taxon>
        <taxon>eudicotyledons</taxon>
        <taxon>Gunneridae</taxon>
        <taxon>Pentapetalae</taxon>
        <taxon>asterids</taxon>
        <taxon>campanulids</taxon>
        <taxon>Asterales</taxon>
        <taxon>Asteraceae</taxon>
        <taxon>Asteroideae</taxon>
        <taxon>Anthemideae</taxon>
        <taxon>Artemisiinae</taxon>
        <taxon>Artemisia</taxon>
    </lineage>
</organism>
<dbReference type="InterPro" id="IPR006553">
    <property type="entry name" value="Leu-rich_rpt_Cys-con_subtyp"/>
</dbReference>
<dbReference type="Gene3D" id="3.80.10.10">
    <property type="entry name" value="Ribonuclease Inhibitor"/>
    <property type="match status" value="1"/>
</dbReference>
<reference evidence="2 3" key="1">
    <citation type="journal article" date="2018" name="Mol. Plant">
        <title>The genome of Artemisia annua provides insight into the evolution of Asteraceae family and artemisinin biosynthesis.</title>
        <authorList>
            <person name="Shen Q."/>
            <person name="Zhang L."/>
            <person name="Liao Z."/>
            <person name="Wang S."/>
            <person name="Yan T."/>
            <person name="Shi P."/>
            <person name="Liu M."/>
            <person name="Fu X."/>
            <person name="Pan Q."/>
            <person name="Wang Y."/>
            <person name="Lv Z."/>
            <person name="Lu X."/>
            <person name="Zhang F."/>
            <person name="Jiang W."/>
            <person name="Ma Y."/>
            <person name="Chen M."/>
            <person name="Hao X."/>
            <person name="Li L."/>
            <person name="Tang Y."/>
            <person name="Lv G."/>
            <person name="Zhou Y."/>
            <person name="Sun X."/>
            <person name="Brodelius P.E."/>
            <person name="Rose J.K.C."/>
            <person name="Tang K."/>
        </authorList>
    </citation>
    <scope>NUCLEOTIDE SEQUENCE [LARGE SCALE GENOMIC DNA]</scope>
    <source>
        <strain evidence="3">cv. Huhao1</strain>
        <tissue evidence="2">Leaf</tissue>
    </source>
</reference>
<evidence type="ECO:0000313" key="3">
    <source>
        <dbReference type="Proteomes" id="UP000245207"/>
    </source>
</evidence>
<dbReference type="GO" id="GO:0031146">
    <property type="term" value="P:SCF-dependent proteasomal ubiquitin-dependent protein catabolic process"/>
    <property type="evidence" value="ECO:0007669"/>
    <property type="project" value="TreeGrafter"/>
</dbReference>
<dbReference type="PANTHER" id="PTHR16134:SF148">
    <property type="entry name" value="S-PHASE KINASE-ASSOCIATED PROTEIN 2, ISOFORM A"/>
    <property type="match status" value="1"/>
</dbReference>
<name>A0A2U1QNH7_ARTAN</name>
<dbReference type="STRING" id="35608.A0A2U1QNH7"/>
<keyword evidence="3" id="KW-1185">Reference proteome</keyword>
<dbReference type="InterPro" id="IPR032675">
    <property type="entry name" value="LRR_dom_sf"/>
</dbReference>
<dbReference type="Gene3D" id="1.20.1280.50">
    <property type="match status" value="1"/>
</dbReference>
<accession>A0A2U1QNH7</accession>
<feature type="domain" description="COI1 F-box" evidence="1">
    <location>
        <begin position="8"/>
        <end position="46"/>
    </location>
</feature>
<dbReference type="Proteomes" id="UP000245207">
    <property type="component" value="Unassembled WGS sequence"/>
</dbReference>
<evidence type="ECO:0000259" key="1">
    <source>
        <dbReference type="Pfam" id="PF18511"/>
    </source>
</evidence>
<gene>
    <name evidence="2" type="ORF">CTI12_AA006250</name>
</gene>
<proteinExistence type="predicted"/>